<keyword evidence="2" id="KW-1185">Reference proteome</keyword>
<accession>A0A914QW23</accession>
<protein>
    <submittedName>
        <fullName evidence="3">Dynein heavy chain coiled coil stalk domain-containing protein</fullName>
    </submittedName>
</protein>
<feature type="domain" description="Dynein heavy chain coiled coil stalk" evidence="1">
    <location>
        <begin position="7"/>
        <end position="58"/>
    </location>
</feature>
<dbReference type="GO" id="GO:0007018">
    <property type="term" value="P:microtubule-based movement"/>
    <property type="evidence" value="ECO:0007669"/>
    <property type="project" value="InterPro"/>
</dbReference>
<dbReference type="GO" id="GO:0051959">
    <property type="term" value="F:dynein light intermediate chain binding"/>
    <property type="evidence" value="ECO:0007669"/>
    <property type="project" value="InterPro"/>
</dbReference>
<dbReference type="PANTHER" id="PTHR45703">
    <property type="entry name" value="DYNEIN HEAVY CHAIN"/>
    <property type="match status" value="1"/>
</dbReference>
<dbReference type="GO" id="GO:0045505">
    <property type="term" value="F:dynein intermediate chain binding"/>
    <property type="evidence" value="ECO:0007669"/>
    <property type="project" value="InterPro"/>
</dbReference>
<evidence type="ECO:0000259" key="1">
    <source>
        <dbReference type="Pfam" id="PF12777"/>
    </source>
</evidence>
<sequence>MRLIRANYLSKPEFDAENMKQVSAAAEGLCFWVKAIDIYNKIAKVVEPKKEKLKKSELMHEKVFRAKKTLVKIICLKEKTPFKTKNAILQEDKSKFNRFLENERGRWDSNLKVLKIEYEVFKRNCLIGAVYVELLNNVDYDERKVLLLL</sequence>
<name>A0A914QW23_9BILA</name>
<dbReference type="InterPro" id="IPR024743">
    <property type="entry name" value="Dynein_HC_stalk"/>
</dbReference>
<organism evidence="2 3">
    <name type="scientific">Panagrolaimus davidi</name>
    <dbReference type="NCBI Taxonomy" id="227884"/>
    <lineage>
        <taxon>Eukaryota</taxon>
        <taxon>Metazoa</taxon>
        <taxon>Ecdysozoa</taxon>
        <taxon>Nematoda</taxon>
        <taxon>Chromadorea</taxon>
        <taxon>Rhabditida</taxon>
        <taxon>Tylenchina</taxon>
        <taxon>Panagrolaimomorpha</taxon>
        <taxon>Panagrolaimoidea</taxon>
        <taxon>Panagrolaimidae</taxon>
        <taxon>Panagrolaimus</taxon>
    </lineage>
</organism>
<dbReference type="WBParaSite" id="PDA_v2.g7985.t1">
    <property type="protein sequence ID" value="PDA_v2.g7985.t1"/>
    <property type="gene ID" value="PDA_v2.g7985"/>
</dbReference>
<evidence type="ECO:0000313" key="2">
    <source>
        <dbReference type="Proteomes" id="UP000887578"/>
    </source>
</evidence>
<dbReference type="Gene3D" id="1.20.920.20">
    <property type="match status" value="1"/>
</dbReference>
<dbReference type="AlphaFoldDB" id="A0A914QW23"/>
<reference evidence="3" key="1">
    <citation type="submission" date="2022-11" db="UniProtKB">
        <authorList>
            <consortium name="WormBaseParasite"/>
        </authorList>
    </citation>
    <scope>IDENTIFICATION</scope>
</reference>
<proteinExistence type="predicted"/>
<evidence type="ECO:0000313" key="3">
    <source>
        <dbReference type="WBParaSite" id="PDA_v2.g7985.t1"/>
    </source>
</evidence>
<dbReference type="PANTHER" id="PTHR45703:SF36">
    <property type="entry name" value="DYNEIN HEAVY CHAIN, CYTOPLASMIC"/>
    <property type="match status" value="1"/>
</dbReference>
<dbReference type="Pfam" id="PF12777">
    <property type="entry name" value="MT"/>
    <property type="match status" value="1"/>
</dbReference>
<dbReference type="InterPro" id="IPR026983">
    <property type="entry name" value="DHC"/>
</dbReference>
<dbReference type="GO" id="GO:0030286">
    <property type="term" value="C:dynein complex"/>
    <property type="evidence" value="ECO:0007669"/>
    <property type="project" value="InterPro"/>
</dbReference>
<dbReference type="Proteomes" id="UP000887578">
    <property type="component" value="Unplaced"/>
</dbReference>